<keyword evidence="3" id="KW-1185">Reference proteome</keyword>
<reference evidence="2 3" key="2">
    <citation type="submission" date="2024-01" db="EMBL/GenBank/DDBJ databases">
        <authorList>
            <person name="Xie X."/>
        </authorList>
    </citation>
    <scope>NUCLEOTIDE SEQUENCE [LARGE SCALE GENOMIC DNA]</scope>
    <source>
        <strain evidence="2">SCUT-1</strain>
    </source>
</reference>
<name>A0ABU6D0Y2_9GAMM</name>
<comment type="caution">
    <text evidence="2">The sequence shown here is derived from an EMBL/GenBank/DDBJ whole genome shotgun (WGS) entry which is preliminary data.</text>
</comment>
<dbReference type="Proteomes" id="UP001308005">
    <property type="component" value="Unassembled WGS sequence"/>
</dbReference>
<proteinExistence type="predicted"/>
<dbReference type="EMBL" id="JAYMYJ010000119">
    <property type="protein sequence ID" value="MEB4591993.1"/>
    <property type="molecule type" value="Genomic_DNA"/>
</dbReference>
<gene>
    <name evidence="2" type="ORF">VSS37_13450</name>
</gene>
<evidence type="ECO:0000256" key="1">
    <source>
        <dbReference type="SAM" id="Phobius"/>
    </source>
</evidence>
<evidence type="ECO:0000313" key="2">
    <source>
        <dbReference type="EMBL" id="MEB4591993.1"/>
    </source>
</evidence>
<keyword evidence="1" id="KW-1133">Transmembrane helix</keyword>
<keyword evidence="1" id="KW-0472">Membrane</keyword>
<reference evidence="3" key="1">
    <citation type="submission" date="2023-07" db="EMBL/GenBank/DDBJ databases">
        <title>The carbon used by Thiothrix.</title>
        <authorList>
            <person name="Chen L."/>
        </authorList>
    </citation>
    <scope>NUCLEOTIDE SEQUENCE [LARGE SCALE GENOMIC DNA]</scope>
</reference>
<organism evidence="2 3">
    <name type="scientific">Candidatus Thiothrix phosphatis</name>
    <dbReference type="NCBI Taxonomy" id="3112415"/>
    <lineage>
        <taxon>Bacteria</taxon>
        <taxon>Pseudomonadati</taxon>
        <taxon>Pseudomonadota</taxon>
        <taxon>Gammaproteobacteria</taxon>
        <taxon>Thiotrichales</taxon>
        <taxon>Thiotrichaceae</taxon>
        <taxon>Thiothrix</taxon>
    </lineage>
</organism>
<feature type="transmembrane region" description="Helical" evidence="1">
    <location>
        <begin position="40"/>
        <end position="60"/>
    </location>
</feature>
<protein>
    <submittedName>
        <fullName evidence="2">Uncharacterized protein</fullName>
    </submittedName>
</protein>
<accession>A0ABU6D0Y2</accession>
<dbReference type="RefSeq" id="WP_324696014.1">
    <property type="nucleotide sequence ID" value="NZ_JAYMYJ010000119.1"/>
</dbReference>
<evidence type="ECO:0000313" key="3">
    <source>
        <dbReference type="Proteomes" id="UP001308005"/>
    </source>
</evidence>
<sequence>MDKPISQPDRNPGQAGKIAGKNAENAFFGRFSIWQGFGRVLAGGYQPLAGIWQIVLIYILRVKS</sequence>
<keyword evidence="1" id="KW-0812">Transmembrane</keyword>